<dbReference type="EMBL" id="JBHRTI010000003">
    <property type="protein sequence ID" value="MFC3147176.1"/>
    <property type="molecule type" value="Genomic_DNA"/>
</dbReference>
<evidence type="ECO:0000256" key="5">
    <source>
        <dbReference type="ARBA" id="ARBA00022490"/>
    </source>
</evidence>
<gene>
    <name evidence="10" type="ORF">ACFOEN_05910</name>
</gene>
<keyword evidence="11" id="KW-1185">Reference proteome</keyword>
<dbReference type="PANTHER" id="PTHR11579">
    <property type="entry name" value="PROTEIN-L-ISOASPARTATE O-METHYLTRANSFERASE"/>
    <property type="match status" value="1"/>
</dbReference>
<comment type="caution">
    <text evidence="10">The sequence shown here is derived from an EMBL/GenBank/DDBJ whole genome shotgun (WGS) entry which is preliminary data.</text>
</comment>
<keyword evidence="6 10" id="KW-0489">Methyltransferase</keyword>
<keyword evidence="5" id="KW-0963">Cytoplasm</keyword>
<organism evidence="10 11">
    <name type="scientific">Piscinibacterium candidicorallinum</name>
    <dbReference type="NCBI Taxonomy" id="1793872"/>
    <lineage>
        <taxon>Bacteria</taxon>
        <taxon>Pseudomonadati</taxon>
        <taxon>Pseudomonadota</taxon>
        <taxon>Betaproteobacteria</taxon>
        <taxon>Burkholderiales</taxon>
        <taxon>Piscinibacterium</taxon>
    </lineage>
</organism>
<comment type="subcellular location">
    <subcellularLocation>
        <location evidence="1">Cytoplasm</location>
    </subcellularLocation>
</comment>
<dbReference type="RefSeq" id="WP_377301977.1">
    <property type="nucleotide sequence ID" value="NZ_CP180191.1"/>
</dbReference>
<protein>
    <recommendedName>
        <fullName evidence="4 9">Protein-L-isoaspartate O-methyltransferase</fullName>
        <ecNumber evidence="3 9">2.1.1.77</ecNumber>
    </recommendedName>
</protein>
<proteinExistence type="inferred from homology"/>
<dbReference type="GO" id="GO:0004719">
    <property type="term" value="F:protein-L-isoaspartate (D-aspartate) O-methyltransferase activity"/>
    <property type="evidence" value="ECO:0007669"/>
    <property type="project" value="UniProtKB-EC"/>
</dbReference>
<dbReference type="Gene3D" id="3.40.50.150">
    <property type="entry name" value="Vaccinia Virus protein VP39"/>
    <property type="match status" value="1"/>
</dbReference>
<evidence type="ECO:0000256" key="7">
    <source>
        <dbReference type="ARBA" id="ARBA00022679"/>
    </source>
</evidence>
<evidence type="ECO:0000256" key="3">
    <source>
        <dbReference type="ARBA" id="ARBA00011890"/>
    </source>
</evidence>
<name>A0ABV7H6I8_9BURK</name>
<keyword evidence="8" id="KW-0949">S-adenosyl-L-methionine</keyword>
<keyword evidence="7 10" id="KW-0808">Transferase</keyword>
<reference evidence="11" key="1">
    <citation type="journal article" date="2019" name="Int. J. Syst. Evol. Microbiol.">
        <title>The Global Catalogue of Microorganisms (GCM) 10K type strain sequencing project: providing services to taxonomists for standard genome sequencing and annotation.</title>
        <authorList>
            <consortium name="The Broad Institute Genomics Platform"/>
            <consortium name="The Broad Institute Genome Sequencing Center for Infectious Disease"/>
            <person name="Wu L."/>
            <person name="Ma J."/>
        </authorList>
    </citation>
    <scope>NUCLEOTIDE SEQUENCE [LARGE SCALE GENOMIC DNA]</scope>
    <source>
        <strain evidence="11">KCTC 52168</strain>
    </source>
</reference>
<evidence type="ECO:0000256" key="4">
    <source>
        <dbReference type="ARBA" id="ARBA00013346"/>
    </source>
</evidence>
<dbReference type="NCBIfam" id="NF001453">
    <property type="entry name" value="PRK00312.1"/>
    <property type="match status" value="1"/>
</dbReference>
<dbReference type="InterPro" id="IPR000682">
    <property type="entry name" value="PCMT"/>
</dbReference>
<dbReference type="Pfam" id="PF01135">
    <property type="entry name" value="PCMT"/>
    <property type="match status" value="1"/>
</dbReference>
<dbReference type="SUPFAM" id="SSF53335">
    <property type="entry name" value="S-adenosyl-L-methionine-dependent methyltransferases"/>
    <property type="match status" value="1"/>
</dbReference>
<sequence length="243" mass="25881">MSHSGRSRGVVRPQGFASSIVEPTRRSDGLGMVSDRQRQRMCERLRLRGIRAEAVLAAMERVERHRFVDPALASRAYDDDALPIGHRQTISHPWSVARMMELALTLGAGQRHWLEVGSGCGYQAAVMAQLCERVTSIERIAALSEQAGRNLAAAGVQNVRLVYGDGMLGARTAGVFDAIVLAAAGMDVPPALVDQLAPGGVLAMPVQRAAGQVLVVVRKNSEGRVSHSDAGPANYVPLLGGVT</sequence>
<evidence type="ECO:0000256" key="1">
    <source>
        <dbReference type="ARBA" id="ARBA00004496"/>
    </source>
</evidence>
<dbReference type="Proteomes" id="UP001595556">
    <property type="component" value="Unassembled WGS sequence"/>
</dbReference>
<evidence type="ECO:0000256" key="9">
    <source>
        <dbReference type="NCBIfam" id="TIGR00080"/>
    </source>
</evidence>
<evidence type="ECO:0000256" key="6">
    <source>
        <dbReference type="ARBA" id="ARBA00022603"/>
    </source>
</evidence>
<dbReference type="NCBIfam" id="TIGR00080">
    <property type="entry name" value="pimt"/>
    <property type="match status" value="1"/>
</dbReference>
<evidence type="ECO:0000256" key="2">
    <source>
        <dbReference type="ARBA" id="ARBA00005369"/>
    </source>
</evidence>
<dbReference type="GO" id="GO:0032259">
    <property type="term" value="P:methylation"/>
    <property type="evidence" value="ECO:0007669"/>
    <property type="project" value="UniProtKB-KW"/>
</dbReference>
<dbReference type="EC" id="2.1.1.77" evidence="3 9"/>
<evidence type="ECO:0000313" key="11">
    <source>
        <dbReference type="Proteomes" id="UP001595556"/>
    </source>
</evidence>
<comment type="similarity">
    <text evidence="2">Belongs to the methyltransferase superfamily. L-isoaspartyl/D-aspartyl protein methyltransferase family.</text>
</comment>
<dbReference type="CDD" id="cd02440">
    <property type="entry name" value="AdoMet_MTases"/>
    <property type="match status" value="1"/>
</dbReference>
<evidence type="ECO:0000313" key="10">
    <source>
        <dbReference type="EMBL" id="MFC3147176.1"/>
    </source>
</evidence>
<evidence type="ECO:0000256" key="8">
    <source>
        <dbReference type="ARBA" id="ARBA00022691"/>
    </source>
</evidence>
<accession>A0ABV7H6I8</accession>
<dbReference type="PANTHER" id="PTHR11579:SF0">
    <property type="entry name" value="PROTEIN-L-ISOASPARTATE(D-ASPARTATE) O-METHYLTRANSFERASE"/>
    <property type="match status" value="1"/>
</dbReference>
<dbReference type="InterPro" id="IPR029063">
    <property type="entry name" value="SAM-dependent_MTases_sf"/>
</dbReference>